<proteinExistence type="predicted"/>
<gene>
    <name evidence="1" type="ORF">H735_04210</name>
</gene>
<organism evidence="1 2">
    <name type="scientific">Vibrio owensii CAIM 1854 = LMG 25443</name>
    <dbReference type="NCBI Taxonomy" id="1229493"/>
    <lineage>
        <taxon>Bacteria</taxon>
        <taxon>Pseudomonadati</taxon>
        <taxon>Pseudomonadota</taxon>
        <taxon>Gammaproteobacteria</taxon>
        <taxon>Vibrionales</taxon>
        <taxon>Vibrionaceae</taxon>
        <taxon>Vibrio</taxon>
    </lineage>
</organism>
<evidence type="ECO:0000313" key="1">
    <source>
        <dbReference type="EMBL" id="KIF54256.1"/>
    </source>
</evidence>
<dbReference type="AlphaFoldDB" id="A0A0C1ZMG6"/>
<evidence type="ECO:0000313" key="2">
    <source>
        <dbReference type="Proteomes" id="UP000031586"/>
    </source>
</evidence>
<reference evidence="1 2" key="1">
    <citation type="submission" date="2014-07" db="EMBL/GenBank/DDBJ databases">
        <title>Unique and conserved regions in Vibrio harveyi and related species in comparison with the shrimp pathogen Vibrio harveyi CAIM 1792.</title>
        <authorList>
            <person name="Espinoza-Valles I."/>
            <person name="Vora G."/>
            <person name="Leekitcharoenphon P."/>
            <person name="Ussery D."/>
            <person name="Hoj L."/>
            <person name="Gomez-Gil B."/>
        </authorList>
    </citation>
    <scope>NUCLEOTIDE SEQUENCE [LARGE SCALE GENOMIC DNA]</scope>
    <source>
        <strain evidence="2">CAIM 1854 / LMG 25443</strain>
    </source>
</reference>
<sequence>MKAYIAVALSCVVFFGAWKLPCYHDTEDKRYHHSVVDILPHEHTVRIDGLTRVNHRVITHIASLQDESMSNPIILSFKGKSRPYSDTSLSVSGKMNLLSVQEIRPALNDSFLSPYLVLNDDPIYFDIEVLLQTETFSLIRDKQTGRTKLLAKR</sequence>
<dbReference type="Proteomes" id="UP000031586">
    <property type="component" value="Unassembled WGS sequence"/>
</dbReference>
<dbReference type="RefSeq" id="WP_005443522.1">
    <property type="nucleotide sequence ID" value="NZ_BAOH01000132.1"/>
</dbReference>
<protein>
    <submittedName>
        <fullName evidence="1">Uncharacterized protein</fullName>
    </submittedName>
</protein>
<dbReference type="GeneID" id="47101297"/>
<comment type="caution">
    <text evidence="1">The sequence shown here is derived from an EMBL/GenBank/DDBJ whole genome shotgun (WGS) entry which is preliminary data.</text>
</comment>
<accession>A0A0C1ZMG6</accession>
<dbReference type="EMBL" id="JPRD01000008">
    <property type="protein sequence ID" value="KIF54256.1"/>
    <property type="molecule type" value="Genomic_DNA"/>
</dbReference>
<dbReference type="PATRIC" id="fig|1229493.5.peg.5763"/>
<name>A0A0C1ZMG6_9VIBR</name>